<evidence type="ECO:0000256" key="1">
    <source>
        <dbReference type="SAM" id="MobiDB-lite"/>
    </source>
</evidence>
<dbReference type="EMBL" id="CP058214">
    <property type="protein sequence ID" value="QPC41551.1"/>
    <property type="molecule type" value="Genomic_DNA"/>
</dbReference>
<keyword evidence="4" id="KW-1185">Reference proteome</keyword>
<accession>A0A7S8HAK8</accession>
<dbReference type="RefSeq" id="WP_213162771.1">
    <property type="nucleotide sequence ID" value="NZ_CP058214.1"/>
</dbReference>
<dbReference type="PANTHER" id="PTHR33164:SF43">
    <property type="entry name" value="HTH-TYPE TRANSCRIPTIONAL REPRESSOR YETL"/>
    <property type="match status" value="1"/>
</dbReference>
<evidence type="ECO:0000313" key="3">
    <source>
        <dbReference type="EMBL" id="QPC41551.1"/>
    </source>
</evidence>
<dbReference type="InterPro" id="IPR000835">
    <property type="entry name" value="HTH_MarR-typ"/>
</dbReference>
<dbReference type="InterPro" id="IPR036388">
    <property type="entry name" value="WH-like_DNA-bd_sf"/>
</dbReference>
<dbReference type="Pfam" id="PF12802">
    <property type="entry name" value="MarR_2"/>
    <property type="match status" value="1"/>
</dbReference>
<dbReference type="SUPFAM" id="SSF46785">
    <property type="entry name" value="Winged helix' DNA-binding domain"/>
    <property type="match status" value="1"/>
</dbReference>
<dbReference type="GO" id="GO:0006950">
    <property type="term" value="P:response to stress"/>
    <property type="evidence" value="ECO:0007669"/>
    <property type="project" value="TreeGrafter"/>
</dbReference>
<dbReference type="PANTHER" id="PTHR33164">
    <property type="entry name" value="TRANSCRIPTIONAL REGULATOR, MARR FAMILY"/>
    <property type="match status" value="1"/>
</dbReference>
<dbReference type="PROSITE" id="PS50995">
    <property type="entry name" value="HTH_MARR_2"/>
    <property type="match status" value="1"/>
</dbReference>
<feature type="region of interest" description="Disordered" evidence="1">
    <location>
        <begin position="1"/>
        <end position="20"/>
    </location>
</feature>
<gene>
    <name evidence="3" type="ORF">HW532_01705</name>
</gene>
<feature type="domain" description="HTH marR-type" evidence="2">
    <location>
        <begin position="23"/>
        <end position="155"/>
    </location>
</feature>
<dbReference type="InterPro" id="IPR036390">
    <property type="entry name" value="WH_DNA-bd_sf"/>
</dbReference>
<reference evidence="3 4" key="1">
    <citation type="submission" date="2020-06" db="EMBL/GenBank/DDBJ databases">
        <title>Genome sequence of 2 isolates from Red Sea Mangroves.</title>
        <authorList>
            <person name="Sefrji F."/>
            <person name="Michoud G."/>
            <person name="Merlino G."/>
            <person name="Daffonchio D."/>
        </authorList>
    </citation>
    <scope>NUCLEOTIDE SEQUENCE [LARGE SCALE GENOMIC DNA]</scope>
    <source>
        <strain evidence="3 4">R1DC25</strain>
    </source>
</reference>
<evidence type="ECO:0000259" key="2">
    <source>
        <dbReference type="PROSITE" id="PS50995"/>
    </source>
</evidence>
<dbReference type="Gene3D" id="1.10.10.10">
    <property type="entry name" value="Winged helix-like DNA-binding domain superfamily/Winged helix DNA-binding domain"/>
    <property type="match status" value="1"/>
</dbReference>
<sequence>MSKTDSRDGPSLPGPGEGKRGEDGYIGYLLRQAANAYETHLSRVLGDLGVTPPQFSVMTMIAAYPGLSNADIARLAFLTPQTVGVTVANLVRAGVVSKRPHAVHGRIQQLELTDRGRELLDAAKRRVDAVETELVEGVDDAGERTLRRWLAQISSCLSNG</sequence>
<dbReference type="GO" id="GO:0003700">
    <property type="term" value="F:DNA-binding transcription factor activity"/>
    <property type="evidence" value="ECO:0007669"/>
    <property type="project" value="InterPro"/>
</dbReference>
<dbReference type="KEGG" id="kmn:HW532_01705"/>
<protein>
    <submittedName>
        <fullName evidence="3">MarR family transcriptional regulator</fullName>
    </submittedName>
</protein>
<dbReference type="Proteomes" id="UP000593594">
    <property type="component" value="Chromosome"/>
</dbReference>
<dbReference type="InterPro" id="IPR039422">
    <property type="entry name" value="MarR/SlyA-like"/>
</dbReference>
<evidence type="ECO:0000313" key="4">
    <source>
        <dbReference type="Proteomes" id="UP000593594"/>
    </source>
</evidence>
<dbReference type="SMART" id="SM00347">
    <property type="entry name" value="HTH_MARR"/>
    <property type="match status" value="1"/>
</dbReference>
<organism evidence="3 4">
    <name type="scientific">Kaustia mangrovi</name>
    <dbReference type="NCBI Taxonomy" id="2593653"/>
    <lineage>
        <taxon>Bacteria</taxon>
        <taxon>Pseudomonadati</taxon>
        <taxon>Pseudomonadota</taxon>
        <taxon>Alphaproteobacteria</taxon>
        <taxon>Hyphomicrobiales</taxon>
        <taxon>Parvibaculaceae</taxon>
        <taxon>Kaustia</taxon>
    </lineage>
</organism>
<proteinExistence type="predicted"/>
<name>A0A7S8HAK8_9HYPH</name>
<dbReference type="AlphaFoldDB" id="A0A7S8HAK8"/>